<keyword evidence="2" id="KW-0812">Transmembrane</keyword>
<protein>
    <recommendedName>
        <fullName evidence="5">Right handed beta helix domain-containing protein</fullName>
    </recommendedName>
</protein>
<sequence>MFDFKIGKKIKPSKNFNNHKRPKKNNNCFHPLVREQSIYNKFHKKGGFFSSALLSFLLIPGSVTANLDGDFNINGTDIPIIINGSDISIGGLDNSTGILNIHERYGANDTTIIHYEEKLTCKMLNNESSRKLCKEFTAPGYGYSIQYLGKDKPIREYSSNTVYIVPPGKFQFEDVIKITNAKNVAIIGEAEAGLHGEYPTLKGSKKNDTMLKWEDCERCLLANINIDPTTENAHSLPVYVSGRKTEMELRNISANHSRTGLLVVSSANSIILENVGTSFEQENRHKTPSILSSSAISLRNCSKIKAKDVWVHDVFLDSSMPYRNVIDIINPEDINFDGIYIGLTKNSISTQDMAYIGLAFNNMEKYSRAGGSVVNALMKGLHLGVYTGGETLKPVTVPENWPVNRHILNLSERTISPSDITKVTGQVTIETNDDIQLIANKPGVQKVSGEDLFYNLKVIFSGLRSPITNVSTTNSSFIPNSTSNPGFQKQKGGDNSGMSSGEIVGAVAGPVIGLVVVALTGTAVYKNRAAIRAFFAASLGATMSVSYKAAPDRESIVRGQSDDGVYQSPTEVFP</sequence>
<evidence type="ECO:0000256" key="1">
    <source>
        <dbReference type="SAM" id="MobiDB-lite"/>
    </source>
</evidence>
<comment type="caution">
    <text evidence="3">The sequence shown here is derived from an EMBL/GenBank/DDBJ whole genome shotgun (WGS) entry which is preliminary data.</text>
</comment>
<dbReference type="Proteomes" id="UP001209854">
    <property type="component" value="Unassembled WGS sequence"/>
</dbReference>
<organism evidence="3 4">
    <name type="scientific">Endozoicomonas gorgoniicola</name>
    <dbReference type="NCBI Taxonomy" id="1234144"/>
    <lineage>
        <taxon>Bacteria</taxon>
        <taxon>Pseudomonadati</taxon>
        <taxon>Pseudomonadota</taxon>
        <taxon>Gammaproteobacteria</taxon>
        <taxon>Oceanospirillales</taxon>
        <taxon>Endozoicomonadaceae</taxon>
        <taxon>Endozoicomonas</taxon>
    </lineage>
</organism>
<feature type="transmembrane region" description="Helical" evidence="2">
    <location>
        <begin position="503"/>
        <end position="525"/>
    </location>
</feature>
<evidence type="ECO:0000313" key="3">
    <source>
        <dbReference type="EMBL" id="MCW7554902.1"/>
    </source>
</evidence>
<keyword evidence="4" id="KW-1185">Reference proteome</keyword>
<feature type="region of interest" description="Disordered" evidence="1">
    <location>
        <begin position="479"/>
        <end position="498"/>
    </location>
</feature>
<evidence type="ECO:0000313" key="4">
    <source>
        <dbReference type="Proteomes" id="UP001209854"/>
    </source>
</evidence>
<proteinExistence type="predicted"/>
<name>A0ABT3MZW3_9GAMM</name>
<gene>
    <name evidence="3" type="ORF">NX722_20225</name>
</gene>
<accession>A0ABT3MZW3</accession>
<keyword evidence="2" id="KW-0472">Membrane</keyword>
<dbReference type="RefSeq" id="WP_262564662.1">
    <property type="nucleotide sequence ID" value="NZ_JAPFCC010000001.1"/>
</dbReference>
<evidence type="ECO:0008006" key="5">
    <source>
        <dbReference type="Google" id="ProtNLM"/>
    </source>
</evidence>
<dbReference type="SUPFAM" id="SSF51126">
    <property type="entry name" value="Pectin lyase-like"/>
    <property type="match status" value="1"/>
</dbReference>
<dbReference type="EMBL" id="JAPFCC010000001">
    <property type="protein sequence ID" value="MCW7554902.1"/>
    <property type="molecule type" value="Genomic_DNA"/>
</dbReference>
<dbReference type="InterPro" id="IPR011050">
    <property type="entry name" value="Pectin_lyase_fold/virulence"/>
</dbReference>
<evidence type="ECO:0000256" key="2">
    <source>
        <dbReference type="SAM" id="Phobius"/>
    </source>
</evidence>
<keyword evidence="2" id="KW-1133">Transmembrane helix</keyword>
<reference evidence="3 4" key="1">
    <citation type="submission" date="2022-10" db="EMBL/GenBank/DDBJ databases">
        <title>High-quality genome sequences of two octocoral-associated bacteria, Endozoicomonas euniceicola EF212 and Endozoicomonas gorgoniicola PS125.</title>
        <authorList>
            <person name="Chiou Y.-J."/>
            <person name="Chen Y.-H."/>
        </authorList>
    </citation>
    <scope>NUCLEOTIDE SEQUENCE [LARGE SCALE GENOMIC DNA]</scope>
    <source>
        <strain evidence="3 4">PS125</strain>
    </source>
</reference>